<dbReference type="PROSITE" id="PS50111">
    <property type="entry name" value="CHEMOTAXIS_TRANSDUC_2"/>
    <property type="match status" value="1"/>
</dbReference>
<dbReference type="GO" id="GO:0007165">
    <property type="term" value="P:signal transduction"/>
    <property type="evidence" value="ECO:0007669"/>
    <property type="project" value="UniProtKB-KW"/>
</dbReference>
<keyword evidence="5" id="KW-0472">Membrane</keyword>
<feature type="transmembrane region" description="Helical" evidence="5">
    <location>
        <begin position="12"/>
        <end position="34"/>
    </location>
</feature>
<keyword evidence="5" id="KW-0812">Transmembrane</keyword>
<dbReference type="PROSITE" id="PS50885">
    <property type="entry name" value="HAMP"/>
    <property type="match status" value="1"/>
</dbReference>
<evidence type="ECO:0000256" key="2">
    <source>
        <dbReference type="ARBA" id="ARBA00023224"/>
    </source>
</evidence>
<comment type="subcellular location">
    <subcellularLocation>
        <location evidence="1">Cell inner membrane</location>
    </subcellularLocation>
</comment>
<gene>
    <name evidence="8" type="ORF">BIT28_06135</name>
</gene>
<keyword evidence="5" id="KW-1133">Transmembrane helix</keyword>
<evidence type="ECO:0000313" key="9">
    <source>
        <dbReference type="Proteomes" id="UP000186905"/>
    </source>
</evidence>
<comment type="caution">
    <text evidence="8">The sequence shown here is derived from an EMBL/GenBank/DDBJ whole genome shotgun (WGS) entry which is preliminary data.</text>
</comment>
<evidence type="ECO:0000256" key="1">
    <source>
        <dbReference type="ARBA" id="ARBA00004533"/>
    </source>
</evidence>
<dbReference type="CDD" id="cd11386">
    <property type="entry name" value="MCP_signal"/>
    <property type="match status" value="1"/>
</dbReference>
<keyword evidence="9" id="KW-1185">Reference proteome</keyword>
<dbReference type="Pfam" id="PF00015">
    <property type="entry name" value="MCPsignal"/>
    <property type="match status" value="1"/>
</dbReference>
<dbReference type="PANTHER" id="PTHR32089:SF74">
    <property type="entry name" value="METHYL-ACCEPTING CHEMOTAXIS PROTEIN AER"/>
    <property type="match status" value="1"/>
</dbReference>
<reference evidence="8 9" key="1">
    <citation type="submission" date="2016-09" db="EMBL/GenBank/DDBJ databases">
        <title>Photobacterium proteolyticum sp. nov. a protease producing bacterium isolated from ocean sediments of Laizhou Bay.</title>
        <authorList>
            <person name="Li Y."/>
        </authorList>
    </citation>
    <scope>NUCLEOTIDE SEQUENCE [LARGE SCALE GENOMIC DNA]</scope>
    <source>
        <strain evidence="8 9">13-12</strain>
    </source>
</reference>
<dbReference type="STRING" id="1903952.BIT28_06135"/>
<dbReference type="InterPro" id="IPR003660">
    <property type="entry name" value="HAMP_dom"/>
</dbReference>
<dbReference type="SUPFAM" id="SSF58104">
    <property type="entry name" value="Methyl-accepting chemotaxis protein (MCP) signaling domain"/>
    <property type="match status" value="1"/>
</dbReference>
<dbReference type="InterPro" id="IPR033462">
    <property type="entry name" value="Cache_3-Cache_2"/>
</dbReference>
<proteinExistence type="inferred from homology"/>
<dbReference type="Gene3D" id="1.10.287.950">
    <property type="entry name" value="Methyl-accepting chemotaxis protein"/>
    <property type="match status" value="1"/>
</dbReference>
<organism evidence="8 9">
    <name type="scientific">Photobacterium proteolyticum</name>
    <dbReference type="NCBI Taxonomy" id="1903952"/>
    <lineage>
        <taxon>Bacteria</taxon>
        <taxon>Pseudomonadati</taxon>
        <taxon>Pseudomonadota</taxon>
        <taxon>Gammaproteobacteria</taxon>
        <taxon>Vibrionales</taxon>
        <taxon>Vibrionaceae</taxon>
        <taxon>Photobacterium</taxon>
    </lineage>
</organism>
<evidence type="ECO:0000259" key="6">
    <source>
        <dbReference type="PROSITE" id="PS50111"/>
    </source>
</evidence>
<feature type="domain" description="Methyl-accepting transducer" evidence="6">
    <location>
        <begin position="407"/>
        <end position="643"/>
    </location>
</feature>
<dbReference type="OrthoDB" id="9763018at2"/>
<sequence length="678" mass="73563">MWKIINNKSIGFQLKLVISVLIITAFSSVATIVYRNSSEILLEQTLEEQQSKLDAVAATISSQFDIYLETARELESTFRLGYLHGLSFEDAMISFAGQQVKDVTLNNHSLINNTDIVDRFSRDTGAIATLFVASGNDYLRVATSLKNDSGKRALGTKLGHGHPGFSKLSSGQPYYAKVVLFGNTYLTYYAPIKDDNGQVVAISFIGIPIDEATKSVFASLANIRWGDTGYTIVIDNDKDNLGKYLYHPVIKDEGVSIINVADYDGNKPFGQLFESASGLMTYPYEYNGFVGEKYLVYTEVPGWNWKLLGGTFIKEVTKGSQQLLTVIVIVAALACLATFVILSLYLSKLIRPLTTLTGYMERLGKGEVTLVMEQGNGQSGNEIERLTYGVASMANKLNSLVGEIRTSSESVQTQANSLSSDAHQSLSQSDVQQEQVEQVVTAIEEMASSAKSVAEQVETIAESVRSANDDSVSGAELVSQVSIEIAGLNDQLKQSAEAINMVSRESDNIQSVTRMIDEIAEQTNLLALNAAIEAARAGEQGRGFAVVADEVRTLAHRTQESVKEVVSIIEQLRGCTSSAVSMMSESQKKGKLVTEQATQAGLALEGITTQVTAIAAQSETIAATSEEQAQVTQEIATNATEISNLNRQGRDIAAQTSKRADDLQGLSAELKQQVDYFH</sequence>
<evidence type="ECO:0000256" key="5">
    <source>
        <dbReference type="SAM" id="Phobius"/>
    </source>
</evidence>
<dbReference type="Pfam" id="PF17201">
    <property type="entry name" value="Cache_3-Cache_2"/>
    <property type="match status" value="1"/>
</dbReference>
<dbReference type="FunFam" id="1.10.287.950:FF:000001">
    <property type="entry name" value="Methyl-accepting chemotaxis sensory transducer"/>
    <property type="match status" value="1"/>
</dbReference>
<dbReference type="GO" id="GO:0006935">
    <property type="term" value="P:chemotaxis"/>
    <property type="evidence" value="ECO:0007669"/>
    <property type="project" value="UniProtKB-ARBA"/>
</dbReference>
<comment type="similarity">
    <text evidence="3">Belongs to the methyl-accepting chemotaxis (MCP) protein family.</text>
</comment>
<dbReference type="GO" id="GO:0005886">
    <property type="term" value="C:plasma membrane"/>
    <property type="evidence" value="ECO:0007669"/>
    <property type="project" value="UniProtKB-SubCell"/>
</dbReference>
<protein>
    <submittedName>
        <fullName evidence="8">Chemotaxis protein</fullName>
    </submittedName>
</protein>
<dbReference type="EMBL" id="MJIL01000090">
    <property type="protein sequence ID" value="OLQ72769.1"/>
    <property type="molecule type" value="Genomic_DNA"/>
</dbReference>
<dbReference type="InterPro" id="IPR029151">
    <property type="entry name" value="Sensor-like_sf"/>
</dbReference>
<dbReference type="SMART" id="SM00283">
    <property type="entry name" value="MA"/>
    <property type="match status" value="1"/>
</dbReference>
<dbReference type="CDD" id="cd12912">
    <property type="entry name" value="PDC2_MCP_like"/>
    <property type="match status" value="1"/>
</dbReference>
<dbReference type="AlphaFoldDB" id="A0A1Q9GEN5"/>
<dbReference type="SUPFAM" id="SSF103190">
    <property type="entry name" value="Sensory domain-like"/>
    <property type="match status" value="1"/>
</dbReference>
<evidence type="ECO:0000259" key="7">
    <source>
        <dbReference type="PROSITE" id="PS50885"/>
    </source>
</evidence>
<dbReference type="RefSeq" id="WP_075766785.1">
    <property type="nucleotide sequence ID" value="NZ_MJIL01000090.1"/>
</dbReference>
<keyword evidence="2 4" id="KW-0807">Transducer</keyword>
<evidence type="ECO:0000256" key="4">
    <source>
        <dbReference type="PROSITE-ProRule" id="PRU00284"/>
    </source>
</evidence>
<feature type="transmembrane region" description="Helical" evidence="5">
    <location>
        <begin position="323"/>
        <end position="346"/>
    </location>
</feature>
<evidence type="ECO:0000313" key="8">
    <source>
        <dbReference type="EMBL" id="OLQ72769.1"/>
    </source>
</evidence>
<accession>A0A1Q9GEN5</accession>
<evidence type="ECO:0000256" key="3">
    <source>
        <dbReference type="ARBA" id="ARBA00029447"/>
    </source>
</evidence>
<feature type="domain" description="HAMP" evidence="7">
    <location>
        <begin position="347"/>
        <end position="402"/>
    </location>
</feature>
<dbReference type="Proteomes" id="UP000186905">
    <property type="component" value="Unassembled WGS sequence"/>
</dbReference>
<name>A0A1Q9GEN5_9GAMM</name>
<dbReference type="PANTHER" id="PTHR32089">
    <property type="entry name" value="METHYL-ACCEPTING CHEMOTAXIS PROTEIN MCPB"/>
    <property type="match status" value="1"/>
</dbReference>
<dbReference type="Gene3D" id="3.30.450.20">
    <property type="entry name" value="PAS domain"/>
    <property type="match status" value="1"/>
</dbReference>
<dbReference type="InterPro" id="IPR004089">
    <property type="entry name" value="MCPsignal_dom"/>
</dbReference>